<sequence length="522" mass="56074">MVTRARLRRSFAAAPVLGAALLVASCAPVATPARTSLAWVVGQEEPRFDPTGPADPARWALERLLGEGLVAEDSTGQIVPAAAEGWELAPDSLTCTFHLRPGLRFADGRRCTAADFGGALRAGLNRVDHATYAWLLAAVTGVERVRAGRPLPPVGIEAPDDRTLVLRLTRADPSLLRALALPGASMPWRADDPGGGWGGGIGPYRLVAREPGRRMVLVRRVPGGGADTVRVEFVLGTPAVRVRLRAGRADLIWPLPPGLLGQRLPGEYRLRTRYARPPRRLWLVMRADLPPTTKVEARRALAHGLNRAELMSVLADHGARTGEWVPGGGSFEFPRQDMSLIREALDRGHLGRSLHVVMAYRSDGIAAELATSLQTEWAGEGLDMELRPLRGAALAAAVLGRGGAQLLLTDAQAPLGDPATELAMLAAPRRGPPVGTFRTGWSTPEFDRALARRPTDPPLDVAYAERRLEQELVALPLLRLPWLWVERAGGHWTGSHPRFGPDPGTLVDAPPPPRAAAGLEGH</sequence>
<organism evidence="8 9">
    <name type="scientific">Eiseniibacteriota bacterium</name>
    <dbReference type="NCBI Taxonomy" id="2212470"/>
    <lineage>
        <taxon>Bacteria</taxon>
        <taxon>Candidatus Eiseniibacteriota</taxon>
    </lineage>
</organism>
<feature type="chain" id="PRO_5021961433" evidence="6">
    <location>
        <begin position="30"/>
        <end position="522"/>
    </location>
</feature>
<dbReference type="InterPro" id="IPR000914">
    <property type="entry name" value="SBP_5_dom"/>
</dbReference>
<dbReference type="PANTHER" id="PTHR30290">
    <property type="entry name" value="PERIPLASMIC BINDING COMPONENT OF ABC TRANSPORTER"/>
    <property type="match status" value="1"/>
</dbReference>
<dbReference type="GO" id="GO:0015833">
    <property type="term" value="P:peptide transport"/>
    <property type="evidence" value="ECO:0007669"/>
    <property type="project" value="TreeGrafter"/>
</dbReference>
<name>A0A538UDV8_UNCEI</name>
<dbReference type="PROSITE" id="PS51257">
    <property type="entry name" value="PROKAR_LIPOPROTEIN"/>
    <property type="match status" value="1"/>
</dbReference>
<dbReference type="SUPFAM" id="SSF53850">
    <property type="entry name" value="Periplasmic binding protein-like II"/>
    <property type="match status" value="1"/>
</dbReference>
<keyword evidence="3" id="KW-0813">Transport</keyword>
<proteinExistence type="inferred from homology"/>
<reference evidence="8 9" key="1">
    <citation type="journal article" date="2019" name="Nat. Microbiol.">
        <title>Mediterranean grassland soil C-N compound turnover is dependent on rainfall and depth, and is mediated by genomically divergent microorganisms.</title>
        <authorList>
            <person name="Diamond S."/>
            <person name="Andeer P.F."/>
            <person name="Li Z."/>
            <person name="Crits-Christoph A."/>
            <person name="Burstein D."/>
            <person name="Anantharaman K."/>
            <person name="Lane K.R."/>
            <person name="Thomas B.C."/>
            <person name="Pan C."/>
            <person name="Northen T.R."/>
            <person name="Banfield J.F."/>
        </authorList>
    </citation>
    <scope>NUCLEOTIDE SEQUENCE [LARGE SCALE GENOMIC DNA]</scope>
    <source>
        <strain evidence="8">WS_11</strain>
    </source>
</reference>
<accession>A0A538UDV8</accession>
<evidence type="ECO:0000259" key="7">
    <source>
        <dbReference type="Pfam" id="PF00496"/>
    </source>
</evidence>
<feature type="domain" description="Solute-binding protein family 5" evidence="7">
    <location>
        <begin position="77"/>
        <end position="427"/>
    </location>
</feature>
<evidence type="ECO:0000256" key="2">
    <source>
        <dbReference type="ARBA" id="ARBA00005695"/>
    </source>
</evidence>
<evidence type="ECO:0000256" key="6">
    <source>
        <dbReference type="SAM" id="SignalP"/>
    </source>
</evidence>
<comment type="subcellular location">
    <subcellularLocation>
        <location evidence="1">Cell envelope</location>
    </subcellularLocation>
</comment>
<comment type="caution">
    <text evidence="8">The sequence shown here is derived from an EMBL/GenBank/DDBJ whole genome shotgun (WGS) entry which is preliminary data.</text>
</comment>
<evidence type="ECO:0000256" key="3">
    <source>
        <dbReference type="ARBA" id="ARBA00022448"/>
    </source>
</evidence>
<dbReference type="Proteomes" id="UP000319771">
    <property type="component" value="Unassembled WGS sequence"/>
</dbReference>
<evidence type="ECO:0000313" key="9">
    <source>
        <dbReference type="Proteomes" id="UP000319771"/>
    </source>
</evidence>
<dbReference type="Gene3D" id="3.40.190.10">
    <property type="entry name" value="Periplasmic binding protein-like II"/>
    <property type="match status" value="1"/>
</dbReference>
<keyword evidence="4 6" id="KW-0732">Signal</keyword>
<dbReference type="PANTHER" id="PTHR30290:SF10">
    <property type="entry name" value="PERIPLASMIC OLIGOPEPTIDE-BINDING PROTEIN-RELATED"/>
    <property type="match status" value="1"/>
</dbReference>
<gene>
    <name evidence="8" type="ORF">E6K81_01340</name>
</gene>
<dbReference type="InterPro" id="IPR039424">
    <property type="entry name" value="SBP_5"/>
</dbReference>
<dbReference type="EMBL" id="VBPB01000015">
    <property type="protein sequence ID" value="TMQ74084.1"/>
    <property type="molecule type" value="Genomic_DNA"/>
</dbReference>
<feature type="region of interest" description="Disordered" evidence="5">
    <location>
        <begin position="494"/>
        <end position="522"/>
    </location>
</feature>
<dbReference type="Gene3D" id="3.10.105.10">
    <property type="entry name" value="Dipeptide-binding Protein, Domain 3"/>
    <property type="match status" value="1"/>
</dbReference>
<protein>
    <submittedName>
        <fullName evidence="8">ABC transporter substrate-binding protein</fullName>
    </submittedName>
</protein>
<dbReference type="AlphaFoldDB" id="A0A538UDV8"/>
<comment type="similarity">
    <text evidence="2">Belongs to the bacterial solute-binding protein 5 family.</text>
</comment>
<evidence type="ECO:0000256" key="4">
    <source>
        <dbReference type="ARBA" id="ARBA00022729"/>
    </source>
</evidence>
<feature type="signal peptide" evidence="6">
    <location>
        <begin position="1"/>
        <end position="29"/>
    </location>
</feature>
<evidence type="ECO:0000313" key="8">
    <source>
        <dbReference type="EMBL" id="TMQ74084.1"/>
    </source>
</evidence>
<evidence type="ECO:0000256" key="5">
    <source>
        <dbReference type="SAM" id="MobiDB-lite"/>
    </source>
</evidence>
<dbReference type="Pfam" id="PF00496">
    <property type="entry name" value="SBP_bac_5"/>
    <property type="match status" value="1"/>
</dbReference>
<dbReference type="GO" id="GO:0030313">
    <property type="term" value="C:cell envelope"/>
    <property type="evidence" value="ECO:0007669"/>
    <property type="project" value="UniProtKB-SubCell"/>
</dbReference>
<evidence type="ECO:0000256" key="1">
    <source>
        <dbReference type="ARBA" id="ARBA00004196"/>
    </source>
</evidence>
<dbReference type="GO" id="GO:1904680">
    <property type="term" value="F:peptide transmembrane transporter activity"/>
    <property type="evidence" value="ECO:0007669"/>
    <property type="project" value="TreeGrafter"/>
</dbReference>
<dbReference type="CDD" id="cd00995">
    <property type="entry name" value="PBP2_NikA_DppA_OppA_like"/>
    <property type="match status" value="1"/>
</dbReference>